<evidence type="ECO:0000259" key="2">
    <source>
        <dbReference type="Pfam" id="PF03354"/>
    </source>
</evidence>
<dbReference type="Gene3D" id="3.40.50.300">
    <property type="entry name" value="P-loop containing nucleotide triphosphate hydrolases"/>
    <property type="match status" value="1"/>
</dbReference>
<protein>
    <submittedName>
        <fullName evidence="4">Terminase large subunit</fullName>
    </submittedName>
</protein>
<dbReference type="PANTHER" id="PTHR41287:SF1">
    <property type="entry name" value="PROTEIN YMFN"/>
    <property type="match status" value="1"/>
</dbReference>
<evidence type="ECO:0000313" key="5">
    <source>
        <dbReference type="Proteomes" id="UP001243009"/>
    </source>
</evidence>
<dbReference type="PANTHER" id="PTHR41287">
    <property type="match status" value="1"/>
</dbReference>
<dbReference type="Pfam" id="PF03354">
    <property type="entry name" value="TerL_ATPase"/>
    <property type="match status" value="1"/>
</dbReference>
<proteinExistence type="predicted"/>
<reference evidence="4 5" key="1">
    <citation type="submission" date="2023-08" db="EMBL/GenBank/DDBJ databases">
        <title>The draft genome sequence of Paracraurococcus sp. LOR1-02.</title>
        <authorList>
            <person name="Kingkaew E."/>
            <person name="Tanasupawat S."/>
        </authorList>
    </citation>
    <scope>NUCLEOTIDE SEQUENCE [LARGE SCALE GENOMIC DNA]</scope>
    <source>
        <strain evidence="4 5">LOR1-02</strain>
    </source>
</reference>
<dbReference type="InterPro" id="IPR046462">
    <property type="entry name" value="TerL_nuclease"/>
</dbReference>
<keyword evidence="5" id="KW-1185">Reference proteome</keyword>
<evidence type="ECO:0000259" key="3">
    <source>
        <dbReference type="Pfam" id="PF20441"/>
    </source>
</evidence>
<dbReference type="RefSeq" id="WP_305107300.1">
    <property type="nucleotide sequence ID" value="NZ_JAUTWS010000048.1"/>
</dbReference>
<dbReference type="InterPro" id="IPR005021">
    <property type="entry name" value="Terminase_largesu-like"/>
</dbReference>
<evidence type="ECO:0000313" key="4">
    <source>
        <dbReference type="EMBL" id="MDO9712445.1"/>
    </source>
</evidence>
<sequence length="611" mass="66991">MVAKSRKTPQPPISSEPPADTATAWARDVVAGRVVAGPHIRNACRRHLDDLEKGPARGLTWDLAAANKALGFFRDVLRLNGGQFEGRPFTLHPSQAFRVGSLFGWKRADGSRRFRRFYDEEAKGNGKSPLLAGIGMWCLLADGEDRAEVYAAASKKDQAMVLFRDAVAMFQQSPALAARLTPSGGNPIWNLADLKTGSFFRPISSEDGQSGPRPSCALCDEVHEHRNGTIIEMLERGFKWRRQPILLMATNSGSDRQSVCWQEHQHAVRVAAGTREPDEAFTYVGEVIDDETFSFVCSLDPKDDPLEDPSCWIKANPLLGVTVQPDYLAGVVRQAKAIPGKLNNILRLHFCQWTEADTAWMARPALEACLAEFEPESEHSGAPVFVGLDLSATQDMTAMAFVVPTGTVSLPRDDGTVADLPTFDAWVEAWTPRDTLTERALRDNAPYDLWEREGWLQAAPGKMVRFDFVAARLAELVGVFEIRTLAYDSYGFKKHFEPELDALGVGVPLIEHPQGGKKKGAESGLWMPGSKLALEQLILEGRIRLRRSPVLISAMMSAGMESDPFGNAWFSKRRAVNRIDALIALAMAVGAATGAAGETGGSIFDDAELWS</sequence>
<feature type="domain" description="Terminase large subunit-like endonuclease" evidence="3">
    <location>
        <begin position="287"/>
        <end position="592"/>
    </location>
</feature>
<dbReference type="EMBL" id="JAUTWS010000048">
    <property type="protein sequence ID" value="MDO9712445.1"/>
    <property type="molecule type" value="Genomic_DNA"/>
</dbReference>
<dbReference type="InterPro" id="IPR027417">
    <property type="entry name" value="P-loop_NTPase"/>
</dbReference>
<gene>
    <name evidence="4" type="ORF">Q7A36_29150</name>
</gene>
<evidence type="ECO:0000256" key="1">
    <source>
        <dbReference type="SAM" id="MobiDB-lite"/>
    </source>
</evidence>
<dbReference type="Pfam" id="PF20441">
    <property type="entry name" value="TerL_nuclease"/>
    <property type="match status" value="1"/>
</dbReference>
<comment type="caution">
    <text evidence="4">The sequence shown here is derived from an EMBL/GenBank/DDBJ whole genome shotgun (WGS) entry which is preliminary data.</text>
</comment>
<feature type="region of interest" description="Disordered" evidence="1">
    <location>
        <begin position="1"/>
        <end position="21"/>
    </location>
</feature>
<dbReference type="InterPro" id="IPR046461">
    <property type="entry name" value="TerL_ATPase"/>
</dbReference>
<name>A0ABT9E8P8_9PROT</name>
<dbReference type="Gene3D" id="3.30.420.240">
    <property type="match status" value="1"/>
</dbReference>
<organism evidence="4 5">
    <name type="scientific">Paracraurococcus lichenis</name>
    <dbReference type="NCBI Taxonomy" id="3064888"/>
    <lineage>
        <taxon>Bacteria</taxon>
        <taxon>Pseudomonadati</taxon>
        <taxon>Pseudomonadota</taxon>
        <taxon>Alphaproteobacteria</taxon>
        <taxon>Acetobacterales</taxon>
        <taxon>Roseomonadaceae</taxon>
        <taxon>Paracraurococcus</taxon>
    </lineage>
</organism>
<dbReference type="Proteomes" id="UP001243009">
    <property type="component" value="Unassembled WGS sequence"/>
</dbReference>
<feature type="domain" description="Terminase large subunit-like ATPase" evidence="2">
    <location>
        <begin position="95"/>
        <end position="266"/>
    </location>
</feature>
<accession>A0ABT9E8P8</accession>